<keyword evidence="1" id="KW-0812">Transmembrane</keyword>
<dbReference type="AlphaFoldDB" id="A0A645CAL7"/>
<reference evidence="2" key="1">
    <citation type="submission" date="2019-08" db="EMBL/GenBank/DDBJ databases">
        <authorList>
            <person name="Kucharzyk K."/>
            <person name="Murdoch R.W."/>
            <person name="Higgins S."/>
            <person name="Loffler F."/>
        </authorList>
    </citation>
    <scope>NUCLEOTIDE SEQUENCE</scope>
</reference>
<name>A0A645CAL7_9ZZZZ</name>
<sequence>MFKTGRSDFKSQIPITDCPVFRYAFIKIPAASALIGAVVMAMGIIPHCILFVLNPDGGRIGPA</sequence>
<organism evidence="2">
    <name type="scientific">bioreactor metagenome</name>
    <dbReference type="NCBI Taxonomy" id="1076179"/>
    <lineage>
        <taxon>unclassified sequences</taxon>
        <taxon>metagenomes</taxon>
        <taxon>ecological metagenomes</taxon>
    </lineage>
</organism>
<comment type="caution">
    <text evidence="2">The sequence shown here is derived from an EMBL/GenBank/DDBJ whole genome shotgun (WGS) entry which is preliminary data.</text>
</comment>
<protein>
    <submittedName>
        <fullName evidence="2">Uncharacterized protein</fullName>
    </submittedName>
</protein>
<proteinExistence type="predicted"/>
<feature type="transmembrane region" description="Helical" evidence="1">
    <location>
        <begin position="31"/>
        <end position="53"/>
    </location>
</feature>
<evidence type="ECO:0000313" key="2">
    <source>
        <dbReference type="EMBL" id="MPM73970.1"/>
    </source>
</evidence>
<keyword evidence="1" id="KW-1133">Transmembrane helix</keyword>
<dbReference type="EMBL" id="VSSQ01025676">
    <property type="protein sequence ID" value="MPM73970.1"/>
    <property type="molecule type" value="Genomic_DNA"/>
</dbReference>
<gene>
    <name evidence="2" type="ORF">SDC9_120955</name>
</gene>
<accession>A0A645CAL7</accession>
<evidence type="ECO:0000256" key="1">
    <source>
        <dbReference type="SAM" id="Phobius"/>
    </source>
</evidence>
<keyword evidence="1" id="KW-0472">Membrane</keyword>